<dbReference type="InterPro" id="IPR024370">
    <property type="entry name" value="PBP_domain"/>
</dbReference>
<proteinExistence type="inferred from homology"/>
<evidence type="ECO:0000313" key="8">
    <source>
        <dbReference type="EMBL" id="CAB4902294.1"/>
    </source>
</evidence>
<accession>A0A6J7G6B2</accession>
<evidence type="ECO:0000313" key="4">
    <source>
        <dbReference type="EMBL" id="CAB4721766.1"/>
    </source>
</evidence>
<dbReference type="EMBL" id="CAEZZP010000073">
    <property type="protein sequence ID" value="CAB4776712.1"/>
    <property type="molecule type" value="Genomic_DNA"/>
</dbReference>
<organism evidence="8">
    <name type="scientific">freshwater metagenome</name>
    <dbReference type="NCBI Taxonomy" id="449393"/>
    <lineage>
        <taxon>unclassified sequences</taxon>
        <taxon>metagenomes</taxon>
        <taxon>ecological metagenomes</taxon>
    </lineage>
</organism>
<dbReference type="AlphaFoldDB" id="A0A6J7G6B2"/>
<dbReference type="EMBL" id="CAFBMF010000059">
    <property type="protein sequence ID" value="CAB4902294.1"/>
    <property type="molecule type" value="Genomic_DNA"/>
</dbReference>
<dbReference type="EMBL" id="CAFBPS010000061">
    <property type="protein sequence ID" value="CAB5030390.1"/>
    <property type="molecule type" value="Genomic_DNA"/>
</dbReference>
<gene>
    <name evidence="4" type="ORF">UFOPK2658_01080</name>
    <name evidence="5" type="ORF">UFOPK2880_01156</name>
    <name evidence="6" type="ORF">UFOPK3004_00363</name>
    <name evidence="7" type="ORF">UFOPK3304_00384</name>
    <name evidence="8" type="ORF">UFOPK3494_01007</name>
    <name evidence="9" type="ORF">UFOPK4134_00918</name>
</gene>
<dbReference type="SUPFAM" id="SSF53850">
    <property type="entry name" value="Periplasmic binding protein-like II"/>
    <property type="match status" value="1"/>
</dbReference>
<dbReference type="SUPFAM" id="SSF49319">
    <property type="entry name" value="Actinoxanthin-like"/>
    <property type="match status" value="1"/>
</dbReference>
<dbReference type="InterPro" id="IPR050962">
    <property type="entry name" value="Phosphate-bind_PstS"/>
</dbReference>
<dbReference type="PANTHER" id="PTHR42996">
    <property type="entry name" value="PHOSPHATE-BINDING PROTEIN PSTS"/>
    <property type="match status" value="1"/>
</dbReference>
<evidence type="ECO:0000256" key="1">
    <source>
        <dbReference type="ARBA" id="ARBA00008725"/>
    </source>
</evidence>
<dbReference type="EMBL" id="CAEZYH010000042">
    <property type="protein sequence ID" value="CAB4721766.1"/>
    <property type="molecule type" value="Genomic_DNA"/>
</dbReference>
<feature type="compositionally biased region" description="Low complexity" evidence="2">
    <location>
        <begin position="36"/>
        <end position="53"/>
    </location>
</feature>
<comment type="similarity">
    <text evidence="1">Belongs to the PstS family.</text>
</comment>
<evidence type="ECO:0000313" key="7">
    <source>
        <dbReference type="EMBL" id="CAB4859784.1"/>
    </source>
</evidence>
<feature type="region of interest" description="Disordered" evidence="2">
    <location>
        <begin position="32"/>
        <end position="53"/>
    </location>
</feature>
<dbReference type="InterPro" id="IPR027273">
    <property type="entry name" value="Neocarzinostatin-like"/>
</dbReference>
<evidence type="ECO:0000259" key="3">
    <source>
        <dbReference type="Pfam" id="PF12849"/>
    </source>
</evidence>
<dbReference type="Gene3D" id="3.40.190.10">
    <property type="entry name" value="Periplasmic binding protein-like II"/>
    <property type="match status" value="2"/>
</dbReference>
<reference evidence="8" key="1">
    <citation type="submission" date="2020-05" db="EMBL/GenBank/DDBJ databases">
        <authorList>
            <person name="Chiriac C."/>
            <person name="Salcher M."/>
            <person name="Ghai R."/>
            <person name="Kavagutti S V."/>
        </authorList>
    </citation>
    <scope>NUCLEOTIDE SEQUENCE</scope>
</reference>
<dbReference type="Pfam" id="PF12849">
    <property type="entry name" value="PBP_like_2"/>
    <property type="match status" value="1"/>
</dbReference>
<dbReference type="EMBL" id="CAFAAL010000018">
    <property type="protein sequence ID" value="CAB4796029.1"/>
    <property type="molecule type" value="Genomic_DNA"/>
</dbReference>
<feature type="domain" description="PBP" evidence="3">
    <location>
        <begin position="184"/>
        <end position="490"/>
    </location>
</feature>
<name>A0A6J7G6B2_9ZZZZ</name>
<evidence type="ECO:0000313" key="5">
    <source>
        <dbReference type="EMBL" id="CAB4776712.1"/>
    </source>
</evidence>
<evidence type="ECO:0000313" key="6">
    <source>
        <dbReference type="EMBL" id="CAB4796029.1"/>
    </source>
</evidence>
<protein>
    <submittedName>
        <fullName evidence="8">Unannotated protein</fullName>
    </submittedName>
</protein>
<dbReference type="PANTHER" id="PTHR42996:SF1">
    <property type="entry name" value="PHOSPHATE-BINDING PROTEIN PSTS"/>
    <property type="match status" value="1"/>
</dbReference>
<evidence type="ECO:0000313" key="9">
    <source>
        <dbReference type="EMBL" id="CAB5030390.1"/>
    </source>
</evidence>
<evidence type="ECO:0000256" key="2">
    <source>
        <dbReference type="SAM" id="MobiDB-lite"/>
    </source>
</evidence>
<dbReference type="EMBL" id="CAFBLJ010000012">
    <property type="protein sequence ID" value="CAB4859784.1"/>
    <property type="molecule type" value="Genomic_DNA"/>
</dbReference>
<sequence>MTIRERLALALALMSISMVGIGLGSQRVAAEPPVRADSTGAGTSGRAGSASPGTTLTNEVVTVSWSGFTPTLQNGLYGVLIVQCKGTPVSLADCYSAEPYPDLANGTRVLSTTAANGTGSARIEIRPSSYLPLLNCSATNPCSVMVYENDGQTIPVGALPANRVIVPITFAPSQADCPNITDFDVRGDGSATSAGLFYDWAAKLCTGDNAVVVDYTENSSTTGRENFLAGLTDFGVSALPVTAEELAAHPDHRDFSYVPLVASATVIAYNFTDPFTGQPLDNLILSPRLVARVITDTSLETFFQDRELLRLNPGVRFPTSVLARPLIRAERNADTRIVTSWFSSNATAQNFLAGNDSFRIPVNADYIGYTYPQDLFETVSPDSSYLPRQGQRAVSLKLFYGVTPTGTARENTTTTGFIGIIDLPTAKRFGLKVAKIAQSDGTSVAPTDASILAGVADMDTTPEGLLIADTTPDDLTAYPLVKIDYALVPKTFVSQTKVDKIKRLLQFGLTDGQAALPAGYVALPEALKAAALASIGTVSIPTTTTVPAPTTTTAPKKKYIPVATTLVPETTTTTTTTSTTTTTTTTTLAPITVPQASSDLPDSGSSKSGMLYTGLIGLSGAALVGTVKPRKKVAKS</sequence>